<dbReference type="RefSeq" id="XP_066717796.1">
    <property type="nucleotide sequence ID" value="XM_066855629.1"/>
</dbReference>
<sequence>MLKKIHEYHQNARTPIATVIVIDIDYQPKKKTKNPDGTVTVTRQVHDASVSVWKVDDLEHDEDVDDEEFPFKIEKIVDEMVFRQQGQPTEGSLDIPFECYIPLEQRHRIPAAAPTTISISFSDMATALKYAEEDQFEAYNIEQAPEPSPKHRRSNKGQRRGGFDNNGSEAEPCWRTTSHDIAIANAYRPRDHIVTRSRSRAQAEAARPVLRLVDCGNGRVTASSCG</sequence>
<feature type="region of interest" description="Disordered" evidence="1">
    <location>
        <begin position="139"/>
        <end position="172"/>
    </location>
</feature>
<gene>
    <name evidence="2" type="ORF">PG994_004220</name>
</gene>
<keyword evidence="3" id="KW-1185">Reference proteome</keyword>
<comment type="caution">
    <text evidence="2">The sequence shown here is derived from an EMBL/GenBank/DDBJ whole genome shotgun (WGS) entry which is preliminary data.</text>
</comment>
<evidence type="ECO:0000256" key="1">
    <source>
        <dbReference type="SAM" id="MobiDB-lite"/>
    </source>
</evidence>
<evidence type="ECO:0000313" key="2">
    <source>
        <dbReference type="EMBL" id="KAK8073321.1"/>
    </source>
</evidence>
<evidence type="ECO:0000313" key="3">
    <source>
        <dbReference type="Proteomes" id="UP001480595"/>
    </source>
</evidence>
<reference evidence="2 3" key="1">
    <citation type="submission" date="2023-01" db="EMBL/GenBank/DDBJ databases">
        <title>Analysis of 21 Apiospora genomes using comparative genomics revels a genus with tremendous synthesis potential of carbohydrate active enzymes and secondary metabolites.</title>
        <authorList>
            <person name="Sorensen T."/>
        </authorList>
    </citation>
    <scope>NUCLEOTIDE SEQUENCE [LARGE SCALE GENOMIC DNA]</scope>
    <source>
        <strain evidence="2 3">CBS 135458</strain>
    </source>
</reference>
<name>A0ABR1VPZ2_9PEZI</name>
<dbReference type="Proteomes" id="UP001480595">
    <property type="component" value="Unassembled WGS sequence"/>
</dbReference>
<feature type="compositionally biased region" description="Basic residues" evidence="1">
    <location>
        <begin position="150"/>
        <end position="159"/>
    </location>
</feature>
<organism evidence="2 3">
    <name type="scientific">Apiospora phragmitis</name>
    <dbReference type="NCBI Taxonomy" id="2905665"/>
    <lineage>
        <taxon>Eukaryota</taxon>
        <taxon>Fungi</taxon>
        <taxon>Dikarya</taxon>
        <taxon>Ascomycota</taxon>
        <taxon>Pezizomycotina</taxon>
        <taxon>Sordariomycetes</taxon>
        <taxon>Xylariomycetidae</taxon>
        <taxon>Amphisphaeriales</taxon>
        <taxon>Apiosporaceae</taxon>
        <taxon>Apiospora</taxon>
    </lineage>
</organism>
<proteinExistence type="predicted"/>
<dbReference type="GeneID" id="92088692"/>
<dbReference type="EMBL" id="JAQQWL010000005">
    <property type="protein sequence ID" value="KAK8073321.1"/>
    <property type="molecule type" value="Genomic_DNA"/>
</dbReference>
<accession>A0ABR1VPZ2</accession>
<protein>
    <submittedName>
        <fullName evidence="2">Uncharacterized protein</fullName>
    </submittedName>
</protein>